<accession>A0A1M7NE99</accession>
<evidence type="ECO:0000313" key="3">
    <source>
        <dbReference type="Proteomes" id="UP000190235"/>
    </source>
</evidence>
<sequence>MIQPLISIILPVYNGERYLNVAIESCLSQSYTNLELIIVNDASNDLSLEISKSYANRDSRIRIIDNKENKKLPICLNIGHNEAKGDFITWTSDDNIFHPDALAIMFKKLQKESADLVYCDYLIINKDSEVIGQSRLKPLEFLLFYGVVGACFLYKKEVYLRNRGYRENLFLVEDYDFWLRALKHSDFVRIDIPAFYYYRYHPLSLTERMKSDEFLREKFLKNLRLLYENLFSESSSEEKEKIINYFIDRFITGNSKNIYPIRNKSFFIKLEKHVLHLNGISFFKLKRIIINDCVDTILRNNEHQNLKTLYSLHKVAGKELMRLPIERYLALVKKVIF</sequence>
<evidence type="ECO:0000313" key="2">
    <source>
        <dbReference type="EMBL" id="SHN01999.1"/>
    </source>
</evidence>
<dbReference type="SUPFAM" id="SSF53448">
    <property type="entry name" value="Nucleotide-diphospho-sugar transferases"/>
    <property type="match status" value="1"/>
</dbReference>
<dbReference type="Pfam" id="PF00535">
    <property type="entry name" value="Glycos_transf_2"/>
    <property type="match status" value="1"/>
</dbReference>
<evidence type="ECO:0000259" key="1">
    <source>
        <dbReference type="Pfam" id="PF00535"/>
    </source>
</evidence>
<protein>
    <submittedName>
        <fullName evidence="2">Glycosyltransferase involved in cell wall bisynthesis</fullName>
    </submittedName>
</protein>
<dbReference type="InterPro" id="IPR001173">
    <property type="entry name" value="Glyco_trans_2-like"/>
</dbReference>
<dbReference type="AlphaFoldDB" id="A0A1M7NE99"/>
<dbReference type="GO" id="GO:0016758">
    <property type="term" value="F:hexosyltransferase activity"/>
    <property type="evidence" value="ECO:0007669"/>
    <property type="project" value="UniProtKB-ARBA"/>
</dbReference>
<dbReference type="PANTHER" id="PTHR22916:SF3">
    <property type="entry name" value="UDP-GLCNAC:BETAGAL BETA-1,3-N-ACETYLGLUCOSAMINYLTRANSFERASE-LIKE PROTEIN 1"/>
    <property type="match status" value="1"/>
</dbReference>
<dbReference type="STRING" id="143223.SAMN05878281_3073"/>
<reference evidence="3" key="1">
    <citation type="submission" date="2016-11" db="EMBL/GenBank/DDBJ databases">
        <authorList>
            <person name="Varghese N."/>
            <person name="Submissions S."/>
        </authorList>
    </citation>
    <scope>NUCLEOTIDE SEQUENCE [LARGE SCALE GENOMIC DNA]</scope>
    <source>
        <strain evidence="3">ACAM 48</strain>
    </source>
</reference>
<name>A0A1M7NE99_9FLAO</name>
<dbReference type="Proteomes" id="UP000190235">
    <property type="component" value="Chromosome I"/>
</dbReference>
<organism evidence="2 3">
    <name type="scientific">Salegentibacter salegens</name>
    <dbReference type="NCBI Taxonomy" id="143223"/>
    <lineage>
        <taxon>Bacteria</taxon>
        <taxon>Pseudomonadati</taxon>
        <taxon>Bacteroidota</taxon>
        <taxon>Flavobacteriia</taxon>
        <taxon>Flavobacteriales</taxon>
        <taxon>Flavobacteriaceae</taxon>
        <taxon>Salegentibacter</taxon>
    </lineage>
</organism>
<dbReference type="PANTHER" id="PTHR22916">
    <property type="entry name" value="GLYCOSYLTRANSFERASE"/>
    <property type="match status" value="1"/>
</dbReference>
<dbReference type="OrthoDB" id="396512at2"/>
<dbReference type="EMBL" id="LT670848">
    <property type="protein sequence ID" value="SHN01999.1"/>
    <property type="molecule type" value="Genomic_DNA"/>
</dbReference>
<dbReference type="Gene3D" id="3.90.550.10">
    <property type="entry name" value="Spore Coat Polysaccharide Biosynthesis Protein SpsA, Chain A"/>
    <property type="match status" value="1"/>
</dbReference>
<keyword evidence="3" id="KW-1185">Reference proteome</keyword>
<proteinExistence type="predicted"/>
<gene>
    <name evidence="2" type="ORF">SAMN05878281_3073</name>
</gene>
<keyword evidence="2" id="KW-0808">Transferase</keyword>
<dbReference type="RefSeq" id="WP_079736022.1">
    <property type="nucleotide sequence ID" value="NZ_LT670848.1"/>
</dbReference>
<feature type="domain" description="Glycosyltransferase 2-like" evidence="1">
    <location>
        <begin position="7"/>
        <end position="136"/>
    </location>
</feature>
<dbReference type="InterPro" id="IPR029044">
    <property type="entry name" value="Nucleotide-diphossugar_trans"/>
</dbReference>